<keyword evidence="2" id="KW-1185">Reference proteome</keyword>
<evidence type="ECO:0000313" key="1">
    <source>
        <dbReference type="EMBL" id="QMS84836.1"/>
    </source>
</evidence>
<gene>
    <name evidence="1" type="ORF">G4Z02_03395</name>
</gene>
<dbReference type="InterPro" id="IPR021223">
    <property type="entry name" value="AbiGi"/>
</dbReference>
<dbReference type="RefSeq" id="WP_258878458.1">
    <property type="nucleotide sequence ID" value="NZ_CP048914.1"/>
</dbReference>
<evidence type="ECO:0000313" key="2">
    <source>
        <dbReference type="Proteomes" id="UP000514720"/>
    </source>
</evidence>
<sequence length="271" mass="32057">MAYKTNSLFHFTRDIDTIISILEHGFIPFYNKEQIDDLFGFEEELFDSELIDELGSSTFPMVCFCDIPLTSIKEHKTKYGGIAIGMKQSWGLHNGLTPLWYYSSEMPIYTEMRLLVAKVTDSREYQMSKEVLDGDSLYLQTNALNYLRLMKTYSKPMIIRKDDKVTRYYLENEWRFVPNKNVFEDTTGKSLFIWEEQMNLFNKDIRDDLKSAFKLKLDIKDIEYIIVDNKSDIEILIKKIRDWSKERKYKEESIDLLLTKIISLSHISADF</sequence>
<dbReference type="Pfam" id="PF10899">
    <property type="entry name" value="AbiGi"/>
    <property type="match status" value="1"/>
</dbReference>
<proteinExistence type="predicted"/>
<dbReference type="EMBL" id="CP048914">
    <property type="protein sequence ID" value="QMS84836.1"/>
    <property type="molecule type" value="Genomic_DNA"/>
</dbReference>
<reference evidence="1 2" key="1">
    <citation type="submission" date="2020-02" db="EMBL/GenBank/DDBJ databases">
        <authorList>
            <person name="Zheng R.K."/>
            <person name="Sun C.M."/>
        </authorList>
    </citation>
    <scope>NUCLEOTIDE SEQUENCE [LARGE SCALE GENOMIC DNA]</scope>
    <source>
        <strain evidence="2">zrk13</strain>
    </source>
</reference>
<name>A0A7L7KRK5_9MOLU</name>
<dbReference type="KEGG" id="xcl:G4Z02_03395"/>
<protein>
    <submittedName>
        <fullName evidence="1">Uncharacterized protein</fullName>
    </submittedName>
</protein>
<dbReference type="Proteomes" id="UP000514720">
    <property type="component" value="Chromosome"/>
</dbReference>
<dbReference type="AlphaFoldDB" id="A0A7L7KRK5"/>
<organism evidence="1 2">
    <name type="scientific">Candidatus Xianfuyuplasma coldseepsis</name>
    <dbReference type="NCBI Taxonomy" id="2782163"/>
    <lineage>
        <taxon>Bacteria</taxon>
        <taxon>Bacillati</taxon>
        <taxon>Mycoplasmatota</taxon>
        <taxon>Mollicutes</taxon>
        <taxon>Candidatus Izemoplasmatales</taxon>
        <taxon>Candidatus Izemoplasmataceae</taxon>
        <taxon>Candidatus Xianfuyuplasma</taxon>
    </lineage>
</organism>
<accession>A0A7L7KRK5</accession>